<dbReference type="Pfam" id="PF06985">
    <property type="entry name" value="HET"/>
    <property type="match status" value="1"/>
</dbReference>
<feature type="domain" description="Heterokaryon incompatibility" evidence="2">
    <location>
        <begin position="543"/>
        <end position="702"/>
    </location>
</feature>
<proteinExistence type="predicted"/>
<evidence type="ECO:0000256" key="1">
    <source>
        <dbReference type="SAM" id="MobiDB-lite"/>
    </source>
</evidence>
<protein>
    <recommendedName>
        <fullName evidence="2">Heterokaryon incompatibility domain-containing protein</fullName>
    </recommendedName>
</protein>
<dbReference type="Proteomes" id="UP000283569">
    <property type="component" value="Unassembled WGS sequence"/>
</dbReference>
<name>A0A420T588_GIBIN</name>
<evidence type="ECO:0000259" key="2">
    <source>
        <dbReference type="Pfam" id="PF06985"/>
    </source>
</evidence>
<gene>
    <name evidence="3" type="ORF">BFJ72_g8274</name>
</gene>
<dbReference type="EMBL" id="MRDB01000028">
    <property type="protein sequence ID" value="RKL36725.1"/>
    <property type="molecule type" value="Genomic_DNA"/>
</dbReference>
<dbReference type="AlphaFoldDB" id="A0A420T588"/>
<evidence type="ECO:0000313" key="3">
    <source>
        <dbReference type="EMBL" id="RKL36725.1"/>
    </source>
</evidence>
<dbReference type="InterPro" id="IPR010730">
    <property type="entry name" value="HET"/>
</dbReference>
<dbReference type="PANTHER" id="PTHR33112">
    <property type="entry name" value="DOMAIN PROTEIN, PUTATIVE-RELATED"/>
    <property type="match status" value="1"/>
</dbReference>
<comment type="caution">
    <text evidence="3">The sequence shown here is derived from an EMBL/GenBank/DDBJ whole genome shotgun (WGS) entry which is preliminary data.</text>
</comment>
<sequence>MIIISADAETPDGGSLTDHLDRLNIEVGGRSNSQLTRRNTEESIGNDDGDDDTEKTLYYTGRHIYLARREFILETDEPDIDKAAKVFFAHGENEILQLEKLPSMINEFDLVRKHAIEIIKTTEPMTTERSIRFGYLSDLAIDLSELRERCYEAVQAAFMAANSACEDSAALENDTGSDEPGLNPEETLAPDSKENAKSEPGEASYCCFIALTMAARVLEASTARDMAQEVCSGVNLDDLIFNIELLKPLTQSEPWEADMPDKPGYHHVYTLLGCLMATAYVRQCFAIETLYLDRAISNLDVAVLKMPNTPFKQFRGYLEKIRKEVQRLQVFFQRIEIEDDPSIDFVLCAICQELEPIFGLHDTEYPYRNMDFEWVCKKATLRCRVCTLLRDSTASMYPLFNMAWPDIQVMNYSNRSIGRRWFRDTDDLLAYFLWGRDGALRIELIACYSGTEEEFYVTYELYCLPGIPPPWKIIGTGTHVQYDVTSPESWDMIRGWIKDCVNDHQDCKVVSEDRPFPTRVLSVGNEDRDPHLFIPSSDNRGRYIALSHCWGDFMPLKTTKASFTEFCHCIHFNRFPKTFQEAIIICRQLDVEYLWIDSLCIIQDDELDWAVELPKMCDVYQNAYLTIAAAAAHNSSEGLFQPRPFSLVKSFPTVSKNSQQVEEVEIFARPWDSQGHWADSIGDGPWCREQSPLEKRAWTLQEHVLSHRILRLTAHELVWHCREVHLCECRPGSHTHKESLRLINLEAMKSGKDTEHGPRISQPLSVWLDIIGPLTSRAITRETDRLPAISGVAAALAPFINTAFIAGMWKDGLETKVCWHVEKGPTLRHEAYYAPTWSWASVVGPVLTSDLRHICPLPQATVVDVHHTLATPNPYGSVSSATLTITGILLDVSVSKLHPRPDKGTPFQIHPHNSSLLETAMNLSMECVAFPDILTESEEAPELLTGNTISLLLLGCDMYCQGFDIMIGILLSEAGENSSGGTVHRKVGTGEIKLRNCDEDEDEFRGKAVDGLAWHMAHHLKRRGCVASVVVV</sequence>
<feature type="region of interest" description="Disordered" evidence="1">
    <location>
        <begin position="169"/>
        <end position="199"/>
    </location>
</feature>
<reference evidence="3 4" key="1">
    <citation type="journal article" date="2018" name="Sci. Rep.">
        <title>Characterisation of pathogen-specific regions and novel effector candidates in Fusarium oxysporum f. sp. cepae.</title>
        <authorList>
            <person name="Armitage A.D."/>
            <person name="Taylor A."/>
            <person name="Sobczyk M.K."/>
            <person name="Baxter L."/>
            <person name="Greenfield B.P."/>
            <person name="Bates H.J."/>
            <person name="Wilson F."/>
            <person name="Jackson A.C."/>
            <person name="Ott S."/>
            <person name="Harrison R.J."/>
            <person name="Clarkson J.P."/>
        </authorList>
    </citation>
    <scope>NUCLEOTIDE SEQUENCE [LARGE SCALE GENOMIC DNA]</scope>
    <source>
        <strain evidence="3 4">Fp_A8</strain>
    </source>
</reference>
<evidence type="ECO:0000313" key="4">
    <source>
        <dbReference type="Proteomes" id="UP000283569"/>
    </source>
</evidence>
<organism evidence="3 4">
    <name type="scientific">Gibberella intermedia</name>
    <name type="common">Bulb rot disease fungus</name>
    <name type="synonym">Fusarium proliferatum</name>
    <dbReference type="NCBI Taxonomy" id="948311"/>
    <lineage>
        <taxon>Eukaryota</taxon>
        <taxon>Fungi</taxon>
        <taxon>Dikarya</taxon>
        <taxon>Ascomycota</taxon>
        <taxon>Pezizomycotina</taxon>
        <taxon>Sordariomycetes</taxon>
        <taxon>Hypocreomycetidae</taxon>
        <taxon>Hypocreales</taxon>
        <taxon>Nectriaceae</taxon>
        <taxon>Fusarium</taxon>
        <taxon>Fusarium fujikuroi species complex</taxon>
    </lineage>
</organism>
<feature type="region of interest" description="Disordered" evidence="1">
    <location>
        <begin position="31"/>
        <end position="52"/>
    </location>
</feature>
<dbReference type="PANTHER" id="PTHR33112:SF16">
    <property type="entry name" value="HETEROKARYON INCOMPATIBILITY DOMAIN-CONTAINING PROTEIN"/>
    <property type="match status" value="1"/>
</dbReference>
<accession>A0A420T588</accession>